<reference evidence="2 3" key="1">
    <citation type="journal article" date="2016" name="Nat. Commun.">
        <title>Thousands of microbial genomes shed light on interconnected biogeochemical processes in an aquifer system.</title>
        <authorList>
            <person name="Anantharaman K."/>
            <person name="Brown C.T."/>
            <person name="Hug L.A."/>
            <person name="Sharon I."/>
            <person name="Castelle C.J."/>
            <person name="Probst A.J."/>
            <person name="Thomas B.C."/>
            <person name="Singh A."/>
            <person name="Wilkins M.J."/>
            <person name="Karaoz U."/>
            <person name="Brodie E.L."/>
            <person name="Williams K.H."/>
            <person name="Hubbard S.S."/>
            <person name="Banfield J.F."/>
        </authorList>
    </citation>
    <scope>NUCLEOTIDE SEQUENCE [LARGE SCALE GENOMIC DNA]</scope>
</reference>
<organism evidence="2 3">
    <name type="scientific">Candidatus Kaiserbacteria bacterium RIFCSPHIGHO2_02_FULL_59_21</name>
    <dbReference type="NCBI Taxonomy" id="1798500"/>
    <lineage>
        <taxon>Bacteria</taxon>
        <taxon>Candidatus Kaiseribacteriota</taxon>
    </lineage>
</organism>
<dbReference type="EMBL" id="MFLN01000030">
    <property type="protein sequence ID" value="OGG67015.1"/>
    <property type="molecule type" value="Genomic_DNA"/>
</dbReference>
<keyword evidence="1" id="KW-1133">Transmembrane helix</keyword>
<evidence type="ECO:0000313" key="2">
    <source>
        <dbReference type="EMBL" id="OGG67015.1"/>
    </source>
</evidence>
<feature type="transmembrane region" description="Helical" evidence="1">
    <location>
        <begin position="296"/>
        <end position="314"/>
    </location>
</feature>
<comment type="caution">
    <text evidence="2">The sequence shown here is derived from an EMBL/GenBank/DDBJ whole genome shotgun (WGS) entry which is preliminary data.</text>
</comment>
<sequence length="317" mass="34911">MPDPSSILMFLGFGVAAYSVVGNDSIQTLGTFIASNQTVKWYYQWLFAASILVAVVLYSYLAFGGDISYGRLETIPFESTQWFHLAAPLVLLILTRMGIPVSTSILVLSAFTSSVVFSSILTKSALGYGIAAVVAYGLWYLISSWDNKSNPVAPERERYWRVAQWLGTAFLWSTWLAHDVANIAVFLPREMGAGTLFLVLATFVLGLGYMLYRRGGAIQHIVLEKTNTNYLRSATLIDLCYALILLFFVNLNSVPMSTTWVFLGLLSGRELAIATKTADYKFKNVFPIVGKDMLRLLFGLAISIAIALLVQNYAAGA</sequence>
<evidence type="ECO:0000256" key="1">
    <source>
        <dbReference type="SAM" id="Phobius"/>
    </source>
</evidence>
<feature type="transmembrane region" description="Helical" evidence="1">
    <location>
        <begin position="41"/>
        <end position="61"/>
    </location>
</feature>
<keyword evidence="1" id="KW-0472">Membrane</keyword>
<accession>A0A1F6DZY7</accession>
<dbReference type="Proteomes" id="UP000178572">
    <property type="component" value="Unassembled WGS sequence"/>
</dbReference>
<protein>
    <recommendedName>
        <fullName evidence="4">Phosphate transporter</fullName>
    </recommendedName>
</protein>
<dbReference type="AlphaFoldDB" id="A0A1F6DZY7"/>
<name>A0A1F6DZY7_9BACT</name>
<feature type="transmembrane region" description="Helical" evidence="1">
    <location>
        <begin position="82"/>
        <end position="108"/>
    </location>
</feature>
<evidence type="ECO:0000313" key="3">
    <source>
        <dbReference type="Proteomes" id="UP000178572"/>
    </source>
</evidence>
<keyword evidence="1" id="KW-0812">Transmembrane</keyword>
<feature type="transmembrane region" description="Helical" evidence="1">
    <location>
        <begin position="120"/>
        <end position="142"/>
    </location>
</feature>
<feature type="transmembrane region" description="Helical" evidence="1">
    <location>
        <begin position="193"/>
        <end position="212"/>
    </location>
</feature>
<proteinExistence type="predicted"/>
<gene>
    <name evidence="2" type="ORF">A3C21_02680</name>
</gene>
<feature type="transmembrane region" description="Helical" evidence="1">
    <location>
        <begin position="233"/>
        <end position="251"/>
    </location>
</feature>
<evidence type="ECO:0008006" key="4">
    <source>
        <dbReference type="Google" id="ProtNLM"/>
    </source>
</evidence>
<dbReference type="STRING" id="1798500.A3C21_02680"/>